<dbReference type="EC" id="2.7.7.12" evidence="10"/>
<keyword evidence="6 10" id="KW-0808">Transferase</keyword>
<comment type="pathway">
    <text evidence="3 10">Carbohydrate metabolism; galactose metabolism.</text>
</comment>
<evidence type="ECO:0000256" key="9">
    <source>
        <dbReference type="ARBA" id="ARBA00023277"/>
    </source>
</evidence>
<feature type="domain" description="Galactose-1-phosphate uridyl transferase N-terminal" evidence="11">
    <location>
        <begin position="23"/>
        <end position="235"/>
    </location>
</feature>
<dbReference type="RefSeq" id="WP_078786116.1">
    <property type="nucleotide sequence ID" value="NZ_FMTO01000003.1"/>
</dbReference>
<keyword evidence="5 10" id="KW-0963">Cytoplasm</keyword>
<dbReference type="NCBIfam" id="NF003629">
    <property type="entry name" value="PRK05270.1-2"/>
    <property type="match status" value="1"/>
</dbReference>
<organism evidence="13 14">
    <name type="scientific">Eubacterium ruminantium</name>
    <dbReference type="NCBI Taxonomy" id="42322"/>
    <lineage>
        <taxon>Bacteria</taxon>
        <taxon>Bacillati</taxon>
        <taxon>Bacillota</taxon>
        <taxon>Clostridia</taxon>
        <taxon>Eubacteriales</taxon>
        <taxon>Eubacteriaceae</taxon>
        <taxon>Eubacterium</taxon>
    </lineage>
</organism>
<comment type="subcellular location">
    <subcellularLocation>
        <location evidence="2 10">Cytoplasm</location>
    </subcellularLocation>
</comment>
<gene>
    <name evidence="10" type="primary">galT</name>
    <name evidence="13" type="ORF">SAMN02745110_00440</name>
</gene>
<evidence type="ECO:0000259" key="11">
    <source>
        <dbReference type="Pfam" id="PF01087"/>
    </source>
</evidence>
<dbReference type="OrthoDB" id="2293at2"/>
<dbReference type="PANTHER" id="PTHR39191">
    <property type="entry name" value="GALACTOSE-1-PHOSPHATE URIDYLYLTRANSFERASE"/>
    <property type="match status" value="1"/>
</dbReference>
<dbReference type="PANTHER" id="PTHR39191:SF1">
    <property type="entry name" value="DUF4922 DOMAIN-CONTAINING PROTEIN"/>
    <property type="match status" value="1"/>
</dbReference>
<dbReference type="GO" id="GO:0008108">
    <property type="term" value="F:UDP-glucose:hexose-1-phosphate uridylyltransferase activity"/>
    <property type="evidence" value="ECO:0007669"/>
    <property type="project" value="UniProtKB-UniRule"/>
</dbReference>
<dbReference type="GO" id="GO:0005737">
    <property type="term" value="C:cytoplasm"/>
    <property type="evidence" value="ECO:0007669"/>
    <property type="project" value="UniProtKB-SubCell"/>
</dbReference>
<dbReference type="AlphaFoldDB" id="A0A1T4KKU9"/>
<protein>
    <recommendedName>
        <fullName evidence="10">Galactose-1-phosphate uridylyltransferase</fullName>
        <shortName evidence="10">Gal-1-P uridylyltransferase</shortName>
        <ecNumber evidence="10">2.7.7.12</ecNumber>
    </recommendedName>
    <alternativeName>
        <fullName evidence="10">UDP-glucose--hexose-1-phosphate uridylyltransferase</fullName>
    </alternativeName>
</protein>
<evidence type="ECO:0000313" key="13">
    <source>
        <dbReference type="EMBL" id="SJZ42997.1"/>
    </source>
</evidence>
<dbReference type="Proteomes" id="UP000189857">
    <property type="component" value="Unassembled WGS sequence"/>
</dbReference>
<proteinExistence type="inferred from homology"/>
<evidence type="ECO:0000256" key="1">
    <source>
        <dbReference type="ARBA" id="ARBA00001107"/>
    </source>
</evidence>
<evidence type="ECO:0000256" key="3">
    <source>
        <dbReference type="ARBA" id="ARBA00004947"/>
    </source>
</evidence>
<dbReference type="InterPro" id="IPR005850">
    <property type="entry name" value="GalP_Utransf_C"/>
</dbReference>
<dbReference type="InterPro" id="IPR000766">
    <property type="entry name" value="GalP_uridyl_Trfase_II"/>
</dbReference>
<evidence type="ECO:0000259" key="12">
    <source>
        <dbReference type="Pfam" id="PF02744"/>
    </source>
</evidence>
<keyword evidence="9 10" id="KW-0119">Carbohydrate metabolism</keyword>
<dbReference type="HAMAP" id="MF_00571">
    <property type="entry name" value="GalP_UDP_trans"/>
    <property type="match status" value="1"/>
</dbReference>
<dbReference type="EMBL" id="FUXA01000004">
    <property type="protein sequence ID" value="SJZ42997.1"/>
    <property type="molecule type" value="Genomic_DNA"/>
</dbReference>
<keyword evidence="8 10" id="KW-0299">Galactose metabolism</keyword>
<evidence type="ECO:0000256" key="10">
    <source>
        <dbReference type="HAMAP-Rule" id="MF_00571"/>
    </source>
</evidence>
<sequence length="509" mass="57558">MNNVNSLVTELIKYGMANDLIDEADKVYVINSVMATLGLSSFVEDPEVTDNDNIRPIQDILDDILDYAAVEDLAPLTTINQKDLFDTKIMGCLTPAPSVIRQKFSEKMAHNSKEATDFYYKFSKATNYIRTSRVVKDEKWITPTEYGDIDITINLSKPEKDPRDIAAAGKAKASGYPKCLLCKENEGFSGHLSHPARQNHRLIPIVLAGENYFLQYSPYVYYNEHCIILNENHIPMVINKDTFKKLISFVEQFPHYTAGSNADLPIVGGSILSHDHFQGGAYTFAMAKADYEYKFTMSEFPSVEAGYIKWPLSVIRLCSESSEDIVNAADKILSAWRSYTDEDAFIFAETEGVPHNTITPIARMKDGKFVLDLALRNNITTDEHPMGVYHPHSEYHHIKKENIGLIEVMGLAVLPARLKKEVEELEDHILSGKPISELSNNETLSKHVDWLTDVLHKYSPQILSDRESLHKALQTEIGYVFTKVLECAGVFKRTPEGMDSFKKFIEILR</sequence>
<keyword evidence="7 10" id="KW-0548">Nucleotidyltransferase</keyword>
<reference evidence="13 14" key="1">
    <citation type="submission" date="2017-02" db="EMBL/GenBank/DDBJ databases">
        <authorList>
            <person name="Peterson S.W."/>
        </authorList>
    </citation>
    <scope>NUCLEOTIDE SEQUENCE [LARGE SCALE GENOMIC DNA]</scope>
    <source>
        <strain evidence="13 14">ATCC 17233</strain>
    </source>
</reference>
<dbReference type="Pfam" id="PF02744">
    <property type="entry name" value="GalP_UDP_tr_C"/>
    <property type="match status" value="1"/>
</dbReference>
<accession>A0A1T4KKU9</accession>
<comment type="similarity">
    <text evidence="4 10">Belongs to the galactose-1-phosphate uridylyltransferase type 2 family.</text>
</comment>
<feature type="domain" description="Galactose-1-phosphate uridyl transferase C-terminal" evidence="12">
    <location>
        <begin position="251"/>
        <end position="437"/>
    </location>
</feature>
<evidence type="ECO:0000313" key="14">
    <source>
        <dbReference type="Proteomes" id="UP000189857"/>
    </source>
</evidence>
<evidence type="ECO:0000256" key="8">
    <source>
        <dbReference type="ARBA" id="ARBA00023144"/>
    </source>
</evidence>
<evidence type="ECO:0000256" key="6">
    <source>
        <dbReference type="ARBA" id="ARBA00022679"/>
    </source>
</evidence>
<dbReference type="InterPro" id="IPR005849">
    <property type="entry name" value="GalP_Utransf_N"/>
</dbReference>
<dbReference type="PROSITE" id="PS01163">
    <property type="entry name" value="GAL_P_UDP_TRANSF_II"/>
    <property type="match status" value="1"/>
</dbReference>
<name>A0A1T4KKU9_9FIRM</name>
<comment type="catalytic activity">
    <reaction evidence="1 10">
        <text>alpha-D-galactose 1-phosphate + UDP-alpha-D-glucose = alpha-D-glucose 1-phosphate + UDP-alpha-D-galactose</text>
        <dbReference type="Rhea" id="RHEA:13989"/>
        <dbReference type="ChEBI" id="CHEBI:58336"/>
        <dbReference type="ChEBI" id="CHEBI:58601"/>
        <dbReference type="ChEBI" id="CHEBI:58885"/>
        <dbReference type="ChEBI" id="CHEBI:66914"/>
        <dbReference type="EC" id="2.7.7.12"/>
    </reaction>
</comment>
<dbReference type="GO" id="GO:0006012">
    <property type="term" value="P:galactose metabolic process"/>
    <property type="evidence" value="ECO:0007669"/>
    <property type="project" value="UniProtKB-UniRule"/>
</dbReference>
<keyword evidence="14" id="KW-1185">Reference proteome</keyword>
<dbReference type="PIRSF" id="PIRSF006005">
    <property type="entry name" value="GalT_BS"/>
    <property type="match status" value="1"/>
</dbReference>
<evidence type="ECO:0000256" key="4">
    <source>
        <dbReference type="ARBA" id="ARBA00008706"/>
    </source>
</evidence>
<dbReference type="UniPathway" id="UPA00214"/>
<evidence type="ECO:0000256" key="2">
    <source>
        <dbReference type="ARBA" id="ARBA00004496"/>
    </source>
</evidence>
<evidence type="ECO:0000256" key="7">
    <source>
        <dbReference type="ARBA" id="ARBA00022695"/>
    </source>
</evidence>
<dbReference type="Pfam" id="PF01087">
    <property type="entry name" value="GalP_UDP_transf"/>
    <property type="match status" value="1"/>
</dbReference>
<evidence type="ECO:0000256" key="5">
    <source>
        <dbReference type="ARBA" id="ARBA00022490"/>
    </source>
</evidence>
<dbReference type="InterPro" id="IPR023425">
    <property type="entry name" value="GalP_uridyl_Trfase_II_CS"/>
</dbReference>